<dbReference type="Pfam" id="PF00078">
    <property type="entry name" value="RVT_1"/>
    <property type="match status" value="1"/>
</dbReference>
<dbReference type="InterPro" id="IPR012337">
    <property type="entry name" value="RNaseH-like_sf"/>
</dbReference>
<feature type="domain" description="Reverse transcriptase" evidence="1">
    <location>
        <begin position="258"/>
        <end position="375"/>
    </location>
</feature>
<evidence type="ECO:0000313" key="2">
    <source>
        <dbReference type="EMBL" id="GEY38139.1"/>
    </source>
</evidence>
<dbReference type="InterPro" id="IPR000477">
    <property type="entry name" value="RT_dom"/>
</dbReference>
<dbReference type="InterPro" id="IPR043502">
    <property type="entry name" value="DNA/RNA_pol_sf"/>
</dbReference>
<dbReference type="AlphaFoldDB" id="A0A699HMU6"/>
<protein>
    <submittedName>
        <fullName evidence="2">Reverse transcriptase domain, reverse transcriptase zinc-binding domain protein</fullName>
    </submittedName>
</protein>
<reference evidence="2" key="1">
    <citation type="journal article" date="2019" name="Sci. Rep.">
        <title>Draft genome of Tanacetum cinerariifolium, the natural source of mosquito coil.</title>
        <authorList>
            <person name="Yamashiro T."/>
            <person name="Shiraishi A."/>
            <person name="Satake H."/>
            <person name="Nakayama K."/>
        </authorList>
    </citation>
    <scope>NUCLEOTIDE SEQUENCE</scope>
</reference>
<dbReference type="SUPFAM" id="SSF56672">
    <property type="entry name" value="DNA/RNA polymerases"/>
    <property type="match status" value="1"/>
</dbReference>
<gene>
    <name evidence="2" type="ORF">Tci_410113</name>
</gene>
<keyword evidence="2" id="KW-0695">RNA-directed DNA polymerase</keyword>
<keyword evidence="2" id="KW-0548">Nucleotidyltransferase</keyword>
<dbReference type="EMBL" id="BKCJ010173801">
    <property type="protein sequence ID" value="GEY38139.1"/>
    <property type="molecule type" value="Genomic_DNA"/>
</dbReference>
<evidence type="ECO:0000259" key="1">
    <source>
        <dbReference type="Pfam" id="PF00078"/>
    </source>
</evidence>
<dbReference type="GO" id="GO:0003964">
    <property type="term" value="F:RNA-directed DNA polymerase activity"/>
    <property type="evidence" value="ECO:0007669"/>
    <property type="project" value="UniProtKB-KW"/>
</dbReference>
<name>A0A699HMU6_TANCI</name>
<keyword evidence="2" id="KW-0808">Transferase</keyword>
<organism evidence="2">
    <name type="scientific">Tanacetum cinerariifolium</name>
    <name type="common">Dalmatian daisy</name>
    <name type="synonym">Chrysanthemum cinerariifolium</name>
    <dbReference type="NCBI Taxonomy" id="118510"/>
    <lineage>
        <taxon>Eukaryota</taxon>
        <taxon>Viridiplantae</taxon>
        <taxon>Streptophyta</taxon>
        <taxon>Embryophyta</taxon>
        <taxon>Tracheophyta</taxon>
        <taxon>Spermatophyta</taxon>
        <taxon>Magnoliopsida</taxon>
        <taxon>eudicotyledons</taxon>
        <taxon>Gunneridae</taxon>
        <taxon>Pentapetalae</taxon>
        <taxon>asterids</taxon>
        <taxon>campanulids</taxon>
        <taxon>Asterales</taxon>
        <taxon>Asteraceae</taxon>
        <taxon>Asteroideae</taxon>
        <taxon>Anthemideae</taxon>
        <taxon>Anthemidinae</taxon>
        <taxon>Tanacetum</taxon>
    </lineage>
</organism>
<dbReference type="SUPFAM" id="SSF53098">
    <property type="entry name" value="Ribonuclease H-like"/>
    <property type="match status" value="1"/>
</dbReference>
<dbReference type="PANTHER" id="PTHR33116">
    <property type="entry name" value="REVERSE TRANSCRIPTASE ZINC-BINDING DOMAIN-CONTAINING PROTEIN-RELATED-RELATED"/>
    <property type="match status" value="1"/>
</dbReference>
<comment type="caution">
    <text evidence="2">The sequence shown here is derived from an EMBL/GenBank/DDBJ whole genome shotgun (WGS) entry which is preliminary data.</text>
</comment>
<dbReference type="PANTHER" id="PTHR33116:SF78">
    <property type="entry name" value="OS12G0587133 PROTEIN"/>
    <property type="match status" value="1"/>
</dbReference>
<proteinExistence type="predicted"/>
<sequence length="497" mass="56673">MSDNTEKAQCKPFFHFFLQNSISTLKNRITRPHCEALKSISEARQSSMSRDESVFLYNSDAVREQFAGLVIQEGLPFNHFDNTRMTRVFQNHLQSNVNVTTDVWTVPHGFPDSYVCVIAHWIETGTWKMMKRAIAFEDFTVPHTGGALFRMLKRVFAHFHLEDKKISVTLDKSSNNTKAIGVFDDDFATKENERFTVYFKDRLDSQDRIQNTSSLKHSLDFEEDILEEEVQDNEAIPLSEEEIALDEAANEARFWRNWIKACRNSAYALVLINGSPSKEFKVERGLRQGDHLSSFFFILAVEALNVILVEAKNKNKFHGIEVGKDKTYISHLQFADDALIMGEWSLTNAKNLSRILTCFHLASGLKVNFNKSKLFGVRVTPLEVNSIALSIGCQPSQFLCIYLGLPICANMSRCANWSPLTDRFLKRLSRWKSKTLSFGGRLTLIKSVLGGLGVYYFSTFKAPKKIIDKFESIRGNFFWGASLVTQKFPGFHGTRPC</sequence>
<accession>A0A699HMU6</accession>